<evidence type="ECO:0000313" key="1">
    <source>
        <dbReference type="EMBL" id="CAH1417651.1"/>
    </source>
</evidence>
<dbReference type="Proteomes" id="UP001157418">
    <property type="component" value="Unassembled WGS sequence"/>
</dbReference>
<organism evidence="1 2">
    <name type="scientific">Lactuca virosa</name>
    <dbReference type="NCBI Taxonomy" id="75947"/>
    <lineage>
        <taxon>Eukaryota</taxon>
        <taxon>Viridiplantae</taxon>
        <taxon>Streptophyta</taxon>
        <taxon>Embryophyta</taxon>
        <taxon>Tracheophyta</taxon>
        <taxon>Spermatophyta</taxon>
        <taxon>Magnoliopsida</taxon>
        <taxon>eudicotyledons</taxon>
        <taxon>Gunneridae</taxon>
        <taxon>Pentapetalae</taxon>
        <taxon>asterids</taxon>
        <taxon>campanulids</taxon>
        <taxon>Asterales</taxon>
        <taxon>Asteraceae</taxon>
        <taxon>Cichorioideae</taxon>
        <taxon>Cichorieae</taxon>
        <taxon>Lactucinae</taxon>
        <taxon>Lactuca</taxon>
    </lineage>
</organism>
<gene>
    <name evidence="1" type="ORF">LVIROSA_LOCUS5314</name>
</gene>
<sequence length="67" mass="7273">MGKTNRFFPTRCSLSFQIKENQKSKTNHRLSSAFPASFLATSSFSVNKGSDRSDAEGVCGGVLLDGR</sequence>
<dbReference type="EMBL" id="CAKMRJ010000113">
    <property type="protein sequence ID" value="CAH1417651.1"/>
    <property type="molecule type" value="Genomic_DNA"/>
</dbReference>
<proteinExistence type="predicted"/>
<dbReference type="AlphaFoldDB" id="A0AAU9LS32"/>
<evidence type="ECO:0000313" key="2">
    <source>
        <dbReference type="Proteomes" id="UP001157418"/>
    </source>
</evidence>
<keyword evidence="2" id="KW-1185">Reference proteome</keyword>
<reference evidence="1 2" key="1">
    <citation type="submission" date="2022-01" db="EMBL/GenBank/DDBJ databases">
        <authorList>
            <person name="Xiong W."/>
            <person name="Schranz E."/>
        </authorList>
    </citation>
    <scope>NUCLEOTIDE SEQUENCE [LARGE SCALE GENOMIC DNA]</scope>
</reference>
<comment type="caution">
    <text evidence="1">The sequence shown here is derived from an EMBL/GenBank/DDBJ whole genome shotgun (WGS) entry which is preliminary data.</text>
</comment>
<name>A0AAU9LS32_9ASTR</name>
<protein>
    <submittedName>
        <fullName evidence="1">Uncharacterized protein</fullName>
    </submittedName>
</protein>
<accession>A0AAU9LS32</accession>